<dbReference type="FunFam" id="3.30.420.40:FF:000502">
    <property type="entry name" value="Actin-Related Proteins"/>
    <property type="match status" value="1"/>
</dbReference>
<protein>
    <submittedName>
        <fullName evidence="7">Alpha-centractin</fullName>
    </submittedName>
</protein>
<comment type="subcellular location">
    <subcellularLocation>
        <location evidence="1">Cytoplasm</location>
        <location evidence="1">Cytoskeleton</location>
    </subcellularLocation>
</comment>
<dbReference type="FunFam" id="3.90.640.10:FF:000008">
    <property type="entry name" value="alpha-centractin isoform X1"/>
    <property type="match status" value="1"/>
</dbReference>
<evidence type="ECO:0000256" key="5">
    <source>
        <dbReference type="ARBA" id="ARBA00023212"/>
    </source>
</evidence>
<dbReference type="GeneID" id="25561610"/>
<dbReference type="GO" id="GO:0005856">
    <property type="term" value="C:cytoskeleton"/>
    <property type="evidence" value="ECO:0007669"/>
    <property type="project" value="UniProtKB-SubCell"/>
</dbReference>
<dbReference type="Gene3D" id="3.30.420.40">
    <property type="match status" value="2"/>
</dbReference>
<dbReference type="Proteomes" id="UP000054408">
    <property type="component" value="Unassembled WGS sequence"/>
</dbReference>
<dbReference type="RefSeq" id="XP_013761393.1">
    <property type="nucleotide sequence ID" value="XM_013905939.1"/>
</dbReference>
<proteinExistence type="inferred from homology"/>
<organism evidence="7 8">
    <name type="scientific">Thecamonas trahens ATCC 50062</name>
    <dbReference type="NCBI Taxonomy" id="461836"/>
    <lineage>
        <taxon>Eukaryota</taxon>
        <taxon>Apusozoa</taxon>
        <taxon>Apusomonadida</taxon>
        <taxon>Apusomonadidae</taxon>
        <taxon>Thecamonas</taxon>
    </lineage>
</organism>
<dbReference type="STRING" id="461836.A0A0L0DTP5"/>
<dbReference type="SUPFAM" id="SSF53067">
    <property type="entry name" value="Actin-like ATPase domain"/>
    <property type="match status" value="2"/>
</dbReference>
<dbReference type="SMART" id="SM00268">
    <property type="entry name" value="ACTIN"/>
    <property type="match status" value="1"/>
</dbReference>
<accession>A0A0L0DTP5</accession>
<sequence>MAEGYNQPVVIDNGTGVLKAGFAGDELPSVAFSNYVGTPKHVRLMAGAVEGDHFVGGRADDLRGLLKVRYPMEHGIVNDWADMQRLWSHIYNEELKIHSQEHPVLLTESPLNPRANREEAAELFFETYNVPALFVSMQAVLSLYASGKTTGMVLDCGEGVTTAVPIYEGFAMPHAISRIDLGGRDITRHLVRLLRKAGYAFHTSAEMLAVRSLKEALCKVSYNPKKEESLELDRGHTLQSYTLPDGSVMEIGPERFRAPEVLFNPELIGSEYEGVHEIVVSSITNCDMDLRKTLYSHMVLAGGSTLFRGFGNRLLKEVKELAPKDVKIRIAAPPERAYSAWIGGSILASLATFKKMWISSEEYQEEGKSILHRKCL</sequence>
<dbReference type="AlphaFoldDB" id="A0A0L0DTP5"/>
<name>A0A0L0DTP5_THETB</name>
<keyword evidence="5" id="KW-0206">Cytoskeleton</keyword>
<keyword evidence="4" id="KW-0067">ATP-binding</keyword>
<evidence type="ECO:0000313" key="8">
    <source>
        <dbReference type="Proteomes" id="UP000054408"/>
    </source>
</evidence>
<keyword evidence="8" id="KW-1185">Reference proteome</keyword>
<evidence type="ECO:0000256" key="3">
    <source>
        <dbReference type="ARBA" id="ARBA00022741"/>
    </source>
</evidence>
<evidence type="ECO:0000256" key="1">
    <source>
        <dbReference type="ARBA" id="ARBA00004245"/>
    </source>
</evidence>
<keyword evidence="2" id="KW-0963">Cytoplasm</keyword>
<dbReference type="InterPro" id="IPR043129">
    <property type="entry name" value="ATPase_NBD"/>
</dbReference>
<dbReference type="FunFam" id="3.30.420.40:FF:000058">
    <property type="entry name" value="Putative actin-related protein 5"/>
    <property type="match status" value="1"/>
</dbReference>
<gene>
    <name evidence="7" type="ORF">AMSG_01889</name>
</gene>
<evidence type="ECO:0000256" key="4">
    <source>
        <dbReference type="ARBA" id="ARBA00022840"/>
    </source>
</evidence>
<dbReference type="Gene3D" id="3.90.640.10">
    <property type="entry name" value="Actin, Chain A, domain 4"/>
    <property type="match status" value="1"/>
</dbReference>
<dbReference type="CDD" id="cd10216">
    <property type="entry name" value="ASKHA_NBD_Arp1"/>
    <property type="match status" value="1"/>
</dbReference>
<dbReference type="Pfam" id="PF00022">
    <property type="entry name" value="Actin"/>
    <property type="match status" value="1"/>
</dbReference>
<dbReference type="eggNOG" id="KOG0676">
    <property type="taxonomic scope" value="Eukaryota"/>
</dbReference>
<reference evidence="7 8" key="1">
    <citation type="submission" date="2010-05" db="EMBL/GenBank/DDBJ databases">
        <title>The Genome Sequence of Thecamonas trahens ATCC 50062.</title>
        <authorList>
            <consortium name="The Broad Institute Genome Sequencing Platform"/>
            <person name="Russ C."/>
            <person name="Cuomo C."/>
            <person name="Shea T."/>
            <person name="Young S.K."/>
            <person name="Zeng Q."/>
            <person name="Koehrsen M."/>
            <person name="Haas B."/>
            <person name="Borodovsky M."/>
            <person name="Guigo R."/>
            <person name="Alvarado L."/>
            <person name="Berlin A."/>
            <person name="Bochicchio J."/>
            <person name="Borenstein D."/>
            <person name="Chapman S."/>
            <person name="Chen Z."/>
            <person name="Freedman E."/>
            <person name="Gellesch M."/>
            <person name="Goldberg J."/>
            <person name="Griggs A."/>
            <person name="Gujja S."/>
            <person name="Heilman E."/>
            <person name="Heiman D."/>
            <person name="Hepburn T."/>
            <person name="Howarth C."/>
            <person name="Jen D."/>
            <person name="Larson L."/>
            <person name="Mehta T."/>
            <person name="Park D."/>
            <person name="Pearson M."/>
            <person name="Roberts A."/>
            <person name="Saif S."/>
            <person name="Shenoy N."/>
            <person name="Sisk P."/>
            <person name="Stolte C."/>
            <person name="Sykes S."/>
            <person name="Thomson T."/>
            <person name="Walk T."/>
            <person name="White J."/>
            <person name="Yandava C."/>
            <person name="Burger G."/>
            <person name="Gray M.W."/>
            <person name="Holland P.W.H."/>
            <person name="King N."/>
            <person name="Lang F.B.F."/>
            <person name="Roger A.J."/>
            <person name="Ruiz-Trillo I."/>
            <person name="Lander E."/>
            <person name="Nusbaum C."/>
        </authorList>
    </citation>
    <scope>NUCLEOTIDE SEQUENCE [LARGE SCALE GENOMIC DNA]</scope>
    <source>
        <strain evidence="7 8">ATCC 50062</strain>
    </source>
</reference>
<comment type="similarity">
    <text evidence="6">Belongs to the actin family. ARP1 subfamily.</text>
</comment>
<dbReference type="PRINTS" id="PR00190">
    <property type="entry name" value="ACTIN"/>
</dbReference>
<dbReference type="OMA" id="YTTWTGG"/>
<evidence type="ECO:0000256" key="2">
    <source>
        <dbReference type="ARBA" id="ARBA00022490"/>
    </source>
</evidence>
<dbReference type="PANTHER" id="PTHR11937">
    <property type="entry name" value="ACTIN"/>
    <property type="match status" value="1"/>
</dbReference>
<dbReference type="EMBL" id="GL349439">
    <property type="protein sequence ID" value="KNC55620.1"/>
    <property type="molecule type" value="Genomic_DNA"/>
</dbReference>
<evidence type="ECO:0000256" key="6">
    <source>
        <dbReference type="ARBA" id="ARBA00038483"/>
    </source>
</evidence>
<evidence type="ECO:0000313" key="7">
    <source>
        <dbReference type="EMBL" id="KNC55620.1"/>
    </source>
</evidence>
<dbReference type="OrthoDB" id="5132116at2759"/>
<dbReference type="GO" id="GO:0005524">
    <property type="term" value="F:ATP binding"/>
    <property type="evidence" value="ECO:0007669"/>
    <property type="project" value="UniProtKB-KW"/>
</dbReference>
<keyword evidence="3" id="KW-0547">Nucleotide-binding</keyword>
<dbReference type="InterPro" id="IPR004000">
    <property type="entry name" value="Actin"/>
</dbReference>